<dbReference type="EMBL" id="CP011310">
    <property type="protein sequence ID" value="AKQ43143.2"/>
    <property type="molecule type" value="Genomic_DNA"/>
</dbReference>
<name>A0A0H4W0V1_9SPHN</name>
<feature type="compositionally biased region" description="Acidic residues" evidence="1">
    <location>
        <begin position="87"/>
        <end position="96"/>
    </location>
</feature>
<sequence length="105" mass="10773">MLQAPVVGNEDHLTMKRNAMFTAVLPLAIMAAGCSENTQNNAELAAERAAADAADNAEVLGEELRKGAIVAADKASEGAASLRDDLTEGEASDTDPSDGQLDGTD</sequence>
<organism evidence="2 3">
    <name type="scientific">Aurantiacibacter atlanticus</name>
    <dbReference type="NCBI Taxonomy" id="1648404"/>
    <lineage>
        <taxon>Bacteria</taxon>
        <taxon>Pseudomonadati</taxon>
        <taxon>Pseudomonadota</taxon>
        <taxon>Alphaproteobacteria</taxon>
        <taxon>Sphingomonadales</taxon>
        <taxon>Erythrobacteraceae</taxon>
        <taxon>Aurantiacibacter</taxon>
    </lineage>
</organism>
<evidence type="ECO:0000313" key="2">
    <source>
        <dbReference type="EMBL" id="AKQ43143.2"/>
    </source>
</evidence>
<dbReference type="AlphaFoldDB" id="A0A0H4W0V1"/>
<dbReference type="Proteomes" id="UP000059113">
    <property type="component" value="Chromosome"/>
</dbReference>
<keyword evidence="3" id="KW-1185">Reference proteome</keyword>
<dbReference type="STRING" id="1648404.CP97_03975"/>
<reference evidence="3" key="2">
    <citation type="submission" date="2015-04" db="EMBL/GenBank/DDBJ databases">
        <title>The complete genome sequence of Erythrobacter sp. s21-N3.</title>
        <authorList>
            <person name="Zhuang L."/>
            <person name="Liu Y."/>
            <person name="Shao Z."/>
        </authorList>
    </citation>
    <scope>NUCLEOTIDE SEQUENCE [LARGE SCALE GENOMIC DNA]</scope>
    <source>
        <strain evidence="3">s21-N3</strain>
    </source>
</reference>
<feature type="region of interest" description="Disordered" evidence="1">
    <location>
        <begin position="73"/>
        <end position="105"/>
    </location>
</feature>
<evidence type="ECO:0000313" key="3">
    <source>
        <dbReference type="Proteomes" id="UP000059113"/>
    </source>
</evidence>
<reference evidence="2 3" key="1">
    <citation type="journal article" date="2015" name="Int. J. Syst. Evol. Microbiol.">
        <title>Erythrobacter atlanticus sp. nov., a bacterium from ocean sediment able to degrade polycyclic aromatic hydrocarbons.</title>
        <authorList>
            <person name="Zhuang L."/>
            <person name="Liu Y."/>
            <person name="Wang L."/>
            <person name="Wang W."/>
            <person name="Shao Z."/>
        </authorList>
    </citation>
    <scope>NUCLEOTIDE SEQUENCE [LARGE SCALE GENOMIC DNA]</scope>
    <source>
        <strain evidence="3">s21-N3</strain>
    </source>
</reference>
<protein>
    <submittedName>
        <fullName evidence="2">Uncharacterized protein</fullName>
    </submittedName>
</protein>
<proteinExistence type="predicted"/>
<dbReference type="KEGG" id="ery:CP97_03975"/>
<gene>
    <name evidence="2" type="ORF">CP97_03975</name>
</gene>
<evidence type="ECO:0000256" key="1">
    <source>
        <dbReference type="SAM" id="MobiDB-lite"/>
    </source>
</evidence>
<accession>A0A0H4W0V1</accession>